<dbReference type="EMBL" id="CAACVJ010000058">
    <property type="protein sequence ID" value="VEP12502.1"/>
    <property type="molecule type" value="Genomic_DNA"/>
</dbReference>
<keyword evidence="2" id="KW-1185">Reference proteome</keyword>
<dbReference type="RefSeq" id="WP_144870456.1">
    <property type="nucleotide sequence ID" value="NZ_LR213901.1"/>
</dbReference>
<gene>
    <name evidence="1" type="ORF">H1P_1500002</name>
</gene>
<evidence type="ECO:0000313" key="2">
    <source>
        <dbReference type="Proteomes" id="UP000320055"/>
    </source>
</evidence>
<protein>
    <submittedName>
        <fullName evidence="1">Uncharacterized protein</fullName>
    </submittedName>
</protein>
<organism evidence="1 2">
    <name type="scientific">Hyella patelloides LEGE 07179</name>
    <dbReference type="NCBI Taxonomy" id="945734"/>
    <lineage>
        <taxon>Bacteria</taxon>
        <taxon>Bacillati</taxon>
        <taxon>Cyanobacteriota</taxon>
        <taxon>Cyanophyceae</taxon>
        <taxon>Pleurocapsales</taxon>
        <taxon>Hyellaceae</taxon>
        <taxon>Hyella</taxon>
    </lineage>
</organism>
<accession>A0A563VM55</accession>
<name>A0A563VM55_9CYAN</name>
<sequence length="70" mass="7990">MKNAAALECQLSHIPLLGKHSDVWKTVLFARKVANLHILAWLLHDRCGMKDIRLKQLKRSGVAWHCAIAY</sequence>
<proteinExistence type="predicted"/>
<dbReference type="AlphaFoldDB" id="A0A563VM55"/>
<evidence type="ECO:0000313" key="1">
    <source>
        <dbReference type="EMBL" id="VEP12502.1"/>
    </source>
</evidence>
<dbReference type="Proteomes" id="UP000320055">
    <property type="component" value="Unassembled WGS sequence"/>
</dbReference>
<reference evidence="1 2" key="1">
    <citation type="submission" date="2019-01" db="EMBL/GenBank/DDBJ databases">
        <authorList>
            <person name="Brito A."/>
        </authorList>
    </citation>
    <scope>NUCLEOTIDE SEQUENCE [LARGE SCALE GENOMIC DNA]</scope>
    <source>
        <strain evidence="1">1</strain>
    </source>
</reference>